<evidence type="ECO:0008006" key="4">
    <source>
        <dbReference type="Google" id="ProtNLM"/>
    </source>
</evidence>
<sequence length="502" mass="53726">MTPIFFKITSRLFICLLLLSTKLNAQVGIGTTNPDASSILELTSTTQGLLTPRMTTLQRTAIASPANGLMVYDTDLNAFHHYDSSISAWSKVQTNSRLKFKRIKSTDVLATVLAEEKTAGGGSKYLLDSSTLYEINGLISVDLPIELNNACISGLDTSDDKLVKTSGDLFTGTTGGNIRLVTINVTGGGKAFNLLGTGIQTLNLRDAIVSGCNNVGTIENFFYVFNSIVLYTGNTTGIVYKNISKLLLSNTAWFSTNTGTFEKLEGTFETVIKQGGFSEVTGSAIGFDVSSNPIVTEAVMETVVFKGTLTTGKYVNPYTVGGYTNYNFNNNWTIRCTGIPTEGDAQATGNLYFDRTQVSPTVTPNATNAATPYSKVPGTTIATNLFRMGTGTSPVSSANNRLQYVGKKPRTFALNATISFVTSGIFNSDHVFFFVKFNSSGVATVLSSSETFVSTDSTNALNLSLAGTVQMNSGDYVELHVARIAGESSKDLTIKSFNIAMD</sequence>
<keyword evidence="3" id="KW-1185">Reference proteome</keyword>
<protein>
    <recommendedName>
        <fullName evidence="4">Cell wall anchor protein</fullName>
    </recommendedName>
</protein>
<keyword evidence="1" id="KW-0732">Signal</keyword>
<dbReference type="RefSeq" id="WP_091306575.1">
    <property type="nucleotide sequence ID" value="NZ_CBCSJU010000001.1"/>
</dbReference>
<evidence type="ECO:0000313" key="3">
    <source>
        <dbReference type="Proteomes" id="UP000199702"/>
    </source>
</evidence>
<dbReference type="EMBL" id="FNYA01000001">
    <property type="protein sequence ID" value="SEI38605.1"/>
    <property type="molecule type" value="Genomic_DNA"/>
</dbReference>
<feature type="chain" id="PRO_5011691406" description="Cell wall anchor protein" evidence="1">
    <location>
        <begin position="26"/>
        <end position="502"/>
    </location>
</feature>
<proteinExistence type="predicted"/>
<name>A0A1H6QH99_9FLAO</name>
<feature type="signal peptide" evidence="1">
    <location>
        <begin position="1"/>
        <end position="25"/>
    </location>
</feature>
<organism evidence="2 3">
    <name type="scientific">Flavobacterium terrigena</name>
    <dbReference type="NCBI Taxonomy" id="402734"/>
    <lineage>
        <taxon>Bacteria</taxon>
        <taxon>Pseudomonadati</taxon>
        <taxon>Bacteroidota</taxon>
        <taxon>Flavobacteriia</taxon>
        <taxon>Flavobacteriales</taxon>
        <taxon>Flavobacteriaceae</taxon>
        <taxon>Flavobacterium</taxon>
    </lineage>
</organism>
<gene>
    <name evidence="2" type="ORF">SAMN05660918_0260</name>
</gene>
<dbReference type="OrthoDB" id="581140at2"/>
<reference evidence="3" key="1">
    <citation type="submission" date="2016-10" db="EMBL/GenBank/DDBJ databases">
        <authorList>
            <person name="Varghese N."/>
            <person name="Submissions S."/>
        </authorList>
    </citation>
    <scope>NUCLEOTIDE SEQUENCE [LARGE SCALE GENOMIC DNA]</scope>
    <source>
        <strain evidence="3">DSM 17934</strain>
    </source>
</reference>
<accession>A0A1H6QH99</accession>
<dbReference type="Proteomes" id="UP000199702">
    <property type="component" value="Unassembled WGS sequence"/>
</dbReference>
<dbReference type="STRING" id="402734.SAMN05660918_0260"/>
<evidence type="ECO:0000313" key="2">
    <source>
        <dbReference type="EMBL" id="SEI38605.1"/>
    </source>
</evidence>
<evidence type="ECO:0000256" key="1">
    <source>
        <dbReference type="SAM" id="SignalP"/>
    </source>
</evidence>
<dbReference type="AlphaFoldDB" id="A0A1H6QH99"/>